<comment type="caution">
    <text evidence="6">The sequence shown here is derived from an EMBL/GenBank/DDBJ whole genome shotgun (WGS) entry which is preliminary data.</text>
</comment>
<dbReference type="Pfam" id="PF00440">
    <property type="entry name" value="TetR_N"/>
    <property type="match status" value="1"/>
</dbReference>
<keyword evidence="1" id="KW-0805">Transcription regulation</keyword>
<keyword evidence="2 4" id="KW-0238">DNA-binding</keyword>
<dbReference type="SUPFAM" id="SSF46689">
    <property type="entry name" value="Homeodomain-like"/>
    <property type="match status" value="1"/>
</dbReference>
<keyword evidence="3" id="KW-0804">Transcription</keyword>
<protein>
    <submittedName>
        <fullName evidence="6">TetR family transcriptional regulator</fullName>
    </submittedName>
</protein>
<dbReference type="Gene3D" id="1.10.357.10">
    <property type="entry name" value="Tetracycline Repressor, domain 2"/>
    <property type="match status" value="1"/>
</dbReference>
<evidence type="ECO:0000313" key="7">
    <source>
        <dbReference type="Proteomes" id="UP000637423"/>
    </source>
</evidence>
<dbReference type="InterPro" id="IPR036271">
    <property type="entry name" value="Tet_transcr_reg_TetR-rel_C_sf"/>
</dbReference>
<dbReference type="InterPro" id="IPR009057">
    <property type="entry name" value="Homeodomain-like_sf"/>
</dbReference>
<dbReference type="RefSeq" id="WP_188564775.1">
    <property type="nucleotide sequence ID" value="NZ_BMED01000001.1"/>
</dbReference>
<dbReference type="Proteomes" id="UP000637423">
    <property type="component" value="Unassembled WGS sequence"/>
</dbReference>
<dbReference type="EMBL" id="BMED01000001">
    <property type="protein sequence ID" value="GGC64419.1"/>
    <property type="molecule type" value="Genomic_DNA"/>
</dbReference>
<reference evidence="6" key="1">
    <citation type="journal article" date="2014" name="Int. J. Syst. Evol. Microbiol.">
        <title>Complete genome sequence of Corynebacterium casei LMG S-19264T (=DSM 44701T), isolated from a smear-ripened cheese.</title>
        <authorList>
            <consortium name="US DOE Joint Genome Institute (JGI-PGF)"/>
            <person name="Walter F."/>
            <person name="Albersmeier A."/>
            <person name="Kalinowski J."/>
            <person name="Ruckert C."/>
        </authorList>
    </citation>
    <scope>NUCLEOTIDE SEQUENCE</scope>
    <source>
        <strain evidence="6">CGMCC 1.10998</strain>
    </source>
</reference>
<sequence>MAGIRQFDEGVALDRALEVFWKKGYGPTSMQDLAAATGVQRGSLYNAYRDKESLFLQVFDRYKSRRLAEARAALDKPDIEDALRSYFDVTITSMTEGSPARGCLTTRTATDTTADADEIHAQLKSMVDGLQQELNIRLSTPEALSRLSLPPAEAARLLITLTRGIVIMESIYHDTASLRATVEAMIKVLLAK</sequence>
<evidence type="ECO:0000256" key="1">
    <source>
        <dbReference type="ARBA" id="ARBA00023015"/>
    </source>
</evidence>
<evidence type="ECO:0000256" key="3">
    <source>
        <dbReference type="ARBA" id="ARBA00023163"/>
    </source>
</evidence>
<keyword evidence="7" id="KW-1185">Reference proteome</keyword>
<accession>A0A916XCX7</accession>
<feature type="domain" description="HTH tetR-type" evidence="5">
    <location>
        <begin position="6"/>
        <end position="66"/>
    </location>
</feature>
<dbReference type="Pfam" id="PF16925">
    <property type="entry name" value="TetR_C_13"/>
    <property type="match status" value="1"/>
</dbReference>
<dbReference type="GO" id="GO:0003677">
    <property type="term" value="F:DNA binding"/>
    <property type="evidence" value="ECO:0007669"/>
    <property type="project" value="UniProtKB-UniRule"/>
</dbReference>
<dbReference type="PANTHER" id="PTHR47506:SF1">
    <property type="entry name" value="HTH-TYPE TRANSCRIPTIONAL REGULATOR YJDC"/>
    <property type="match status" value="1"/>
</dbReference>
<dbReference type="InterPro" id="IPR001647">
    <property type="entry name" value="HTH_TetR"/>
</dbReference>
<dbReference type="AlphaFoldDB" id="A0A916XCX7"/>
<dbReference type="PROSITE" id="PS50977">
    <property type="entry name" value="HTH_TETR_2"/>
    <property type="match status" value="1"/>
</dbReference>
<gene>
    <name evidence="6" type="ORF">GCM10011396_09210</name>
</gene>
<dbReference type="PRINTS" id="PR00455">
    <property type="entry name" value="HTHTETR"/>
</dbReference>
<evidence type="ECO:0000259" key="5">
    <source>
        <dbReference type="PROSITE" id="PS50977"/>
    </source>
</evidence>
<name>A0A916XCX7_9BURK</name>
<evidence type="ECO:0000313" key="6">
    <source>
        <dbReference type="EMBL" id="GGC64419.1"/>
    </source>
</evidence>
<dbReference type="SUPFAM" id="SSF48498">
    <property type="entry name" value="Tetracyclin repressor-like, C-terminal domain"/>
    <property type="match status" value="1"/>
</dbReference>
<proteinExistence type="predicted"/>
<reference evidence="6" key="2">
    <citation type="submission" date="2020-09" db="EMBL/GenBank/DDBJ databases">
        <authorList>
            <person name="Sun Q."/>
            <person name="Zhou Y."/>
        </authorList>
    </citation>
    <scope>NUCLEOTIDE SEQUENCE</scope>
    <source>
        <strain evidence="6">CGMCC 1.10998</strain>
    </source>
</reference>
<feature type="DNA-binding region" description="H-T-H motif" evidence="4">
    <location>
        <begin position="29"/>
        <end position="48"/>
    </location>
</feature>
<evidence type="ECO:0000256" key="2">
    <source>
        <dbReference type="ARBA" id="ARBA00023125"/>
    </source>
</evidence>
<dbReference type="InterPro" id="IPR011075">
    <property type="entry name" value="TetR_C"/>
</dbReference>
<evidence type="ECO:0000256" key="4">
    <source>
        <dbReference type="PROSITE-ProRule" id="PRU00335"/>
    </source>
</evidence>
<dbReference type="Gene3D" id="1.10.10.60">
    <property type="entry name" value="Homeodomain-like"/>
    <property type="match status" value="1"/>
</dbReference>
<organism evidence="6 7">
    <name type="scientific">Undibacterium terreum</name>
    <dbReference type="NCBI Taxonomy" id="1224302"/>
    <lineage>
        <taxon>Bacteria</taxon>
        <taxon>Pseudomonadati</taxon>
        <taxon>Pseudomonadota</taxon>
        <taxon>Betaproteobacteria</taxon>
        <taxon>Burkholderiales</taxon>
        <taxon>Oxalobacteraceae</taxon>
        <taxon>Undibacterium</taxon>
    </lineage>
</organism>
<dbReference type="PANTHER" id="PTHR47506">
    <property type="entry name" value="TRANSCRIPTIONAL REGULATORY PROTEIN"/>
    <property type="match status" value="1"/>
</dbReference>